<dbReference type="SUPFAM" id="SSF53254">
    <property type="entry name" value="Phosphoglycerate mutase-like"/>
    <property type="match status" value="1"/>
</dbReference>
<dbReference type="Gene3D" id="3.40.50.1240">
    <property type="entry name" value="Phosphoglycerate mutase-like"/>
    <property type="match status" value="1"/>
</dbReference>
<keyword evidence="5" id="KW-1185">Reference proteome</keyword>
<dbReference type="Pfam" id="PF00300">
    <property type="entry name" value="His_Phos_1"/>
    <property type="match status" value="1"/>
</dbReference>
<dbReference type="Proteomes" id="UP000184533">
    <property type="component" value="Unassembled WGS sequence"/>
</dbReference>
<evidence type="ECO:0000256" key="2">
    <source>
        <dbReference type="PIRSR" id="PIRSR613078-2"/>
    </source>
</evidence>
<dbReference type="PATRIC" id="fig|1121477.3.peg.1946"/>
<feature type="binding site" evidence="2">
    <location>
        <position position="66"/>
    </location>
    <ligand>
        <name>substrate</name>
    </ligand>
</feature>
<feature type="active site" description="Tele-phosphohistidine intermediate" evidence="1">
    <location>
        <position position="13"/>
    </location>
</feature>
<dbReference type="InterPro" id="IPR050275">
    <property type="entry name" value="PGM_Phosphatase"/>
</dbReference>
<evidence type="ECO:0000313" key="3">
    <source>
        <dbReference type="EMBL" id="KKB86117.1"/>
    </source>
</evidence>
<dbReference type="CDD" id="cd07067">
    <property type="entry name" value="HP_PGM_like"/>
    <property type="match status" value="1"/>
</dbReference>
<feature type="active site" description="Proton donor/acceptor" evidence="1">
    <location>
        <position position="93"/>
    </location>
</feature>
<dbReference type="EMBL" id="LAJF01000041">
    <property type="protein sequence ID" value="KKB86117.1"/>
    <property type="molecule type" value="Genomic_DNA"/>
</dbReference>
<dbReference type="RefSeq" id="WP_046134071.1">
    <property type="nucleotide sequence ID" value="NZ_FQVC01000015.1"/>
</dbReference>
<protein>
    <submittedName>
        <fullName evidence="3 4">Phosphoglycerate mutase</fullName>
    </submittedName>
</protein>
<dbReference type="Proteomes" id="UP000033608">
    <property type="component" value="Unassembled WGS sequence"/>
</dbReference>
<dbReference type="PANTHER" id="PTHR48100">
    <property type="entry name" value="BROAD-SPECIFICITY PHOSPHATASE YOR283W-RELATED"/>
    <property type="match status" value="1"/>
</dbReference>
<accession>A0A0F5LWV8</accession>
<name>A0A0F5LWV8_9HYPH</name>
<feature type="binding site" evidence="2">
    <location>
        <begin position="93"/>
        <end position="96"/>
    </location>
    <ligand>
        <name>substrate</name>
    </ligand>
</feature>
<organism evidence="3 5">
    <name type="scientific">Devosia limi DSM 17137</name>
    <dbReference type="NCBI Taxonomy" id="1121477"/>
    <lineage>
        <taxon>Bacteria</taxon>
        <taxon>Pseudomonadati</taxon>
        <taxon>Pseudomonadota</taxon>
        <taxon>Alphaproteobacteria</taxon>
        <taxon>Hyphomicrobiales</taxon>
        <taxon>Devosiaceae</taxon>
        <taxon>Devosia</taxon>
    </lineage>
</organism>
<gene>
    <name evidence="4" type="ORF">SAMN02745223_03738</name>
    <name evidence="3" type="ORF">VW29_04360</name>
</gene>
<dbReference type="EMBL" id="FQVC01000015">
    <property type="protein sequence ID" value="SHF85766.1"/>
    <property type="molecule type" value="Genomic_DNA"/>
</dbReference>
<dbReference type="GO" id="GO:0016791">
    <property type="term" value="F:phosphatase activity"/>
    <property type="evidence" value="ECO:0007669"/>
    <property type="project" value="TreeGrafter"/>
</dbReference>
<reference evidence="4 6" key="2">
    <citation type="submission" date="2016-11" db="EMBL/GenBank/DDBJ databases">
        <authorList>
            <person name="Jaros S."/>
            <person name="Januszkiewicz K."/>
            <person name="Wedrychowicz H."/>
        </authorList>
    </citation>
    <scope>NUCLEOTIDE SEQUENCE [LARGE SCALE GENOMIC DNA]</scope>
    <source>
        <strain evidence="4 6">DSM 17137</strain>
    </source>
</reference>
<dbReference type="InterPro" id="IPR001345">
    <property type="entry name" value="PG/BPGM_mutase_AS"/>
</dbReference>
<dbReference type="InterPro" id="IPR013078">
    <property type="entry name" value="His_Pase_superF_clade-1"/>
</dbReference>
<feature type="binding site" evidence="2">
    <location>
        <begin position="12"/>
        <end position="19"/>
    </location>
    <ligand>
        <name>substrate</name>
    </ligand>
</feature>
<proteinExistence type="predicted"/>
<evidence type="ECO:0000313" key="4">
    <source>
        <dbReference type="EMBL" id="SHF85766.1"/>
    </source>
</evidence>
<dbReference type="PROSITE" id="PS00175">
    <property type="entry name" value="PG_MUTASE"/>
    <property type="match status" value="1"/>
</dbReference>
<evidence type="ECO:0000313" key="5">
    <source>
        <dbReference type="Proteomes" id="UP000033608"/>
    </source>
</evidence>
<dbReference type="OrthoDB" id="9781415at2"/>
<reference evidence="3 5" key="1">
    <citation type="submission" date="2015-03" db="EMBL/GenBank/DDBJ databases">
        <authorList>
            <person name="Hassan Y.I."/>
            <person name="Lepp D."/>
            <person name="Zhou T."/>
        </authorList>
    </citation>
    <scope>NUCLEOTIDE SEQUENCE [LARGE SCALE GENOMIC DNA]</scope>
    <source>
        <strain evidence="3 5">DSM 17137</strain>
    </source>
</reference>
<evidence type="ECO:0000313" key="6">
    <source>
        <dbReference type="Proteomes" id="UP000184533"/>
    </source>
</evidence>
<dbReference type="InterPro" id="IPR029033">
    <property type="entry name" value="His_PPase_superfam"/>
</dbReference>
<dbReference type="STRING" id="1121477.SAMN02745223_03738"/>
<dbReference type="SMART" id="SM00855">
    <property type="entry name" value="PGAM"/>
    <property type="match status" value="1"/>
</dbReference>
<sequence>MTQSAARLLVIRHGETQWNRAGRLQGRLDTPLTANGVRQAMAVGENHKARIDWTAPIRFWVSPQGRARQTASILADIWDIPFDQFQPDAALVERSYGQWEGLTQPEIRETRGAEFEANQLDPWNFAMENGESRAALGERLSGWCQGLERGPLHVVVSHSGCLRALRGLYTGASIETVLAYREPQTASVLLDAGDETMIEVPADVLNAAGCASQGHTVWI</sequence>
<evidence type="ECO:0000256" key="1">
    <source>
        <dbReference type="PIRSR" id="PIRSR613078-1"/>
    </source>
</evidence>
<dbReference type="AlphaFoldDB" id="A0A0F5LWV8"/>